<dbReference type="EMBL" id="RQTK01000162">
    <property type="protein sequence ID" value="RUS85680.1"/>
    <property type="molecule type" value="Genomic_DNA"/>
</dbReference>
<gene>
    <name evidence="2" type="ORF">EGW08_006556</name>
</gene>
<dbReference type="OrthoDB" id="10062329at2759"/>
<dbReference type="PANTHER" id="PTHR47163">
    <property type="entry name" value="DDE_TNP_IS1595 DOMAIN-CONTAINING PROTEIN"/>
    <property type="match status" value="1"/>
</dbReference>
<feature type="domain" description="ISXO2-like transposase" evidence="1">
    <location>
        <begin position="104"/>
        <end position="250"/>
    </location>
</feature>
<evidence type="ECO:0000259" key="1">
    <source>
        <dbReference type="SMART" id="SM01126"/>
    </source>
</evidence>
<dbReference type="NCBIfam" id="NF033547">
    <property type="entry name" value="transpos_IS1595"/>
    <property type="match status" value="1"/>
</dbReference>
<organism evidence="2 3">
    <name type="scientific">Elysia chlorotica</name>
    <name type="common">Eastern emerald elysia</name>
    <name type="synonym">Sea slug</name>
    <dbReference type="NCBI Taxonomy" id="188477"/>
    <lineage>
        <taxon>Eukaryota</taxon>
        <taxon>Metazoa</taxon>
        <taxon>Spiralia</taxon>
        <taxon>Lophotrochozoa</taxon>
        <taxon>Mollusca</taxon>
        <taxon>Gastropoda</taxon>
        <taxon>Heterobranchia</taxon>
        <taxon>Euthyneura</taxon>
        <taxon>Panpulmonata</taxon>
        <taxon>Sacoglossa</taxon>
        <taxon>Placobranchoidea</taxon>
        <taxon>Plakobranchidae</taxon>
        <taxon>Elysia</taxon>
    </lineage>
</organism>
<sequence>MAKDIFVDAVRTLGSPASKSLICDLELLFTQAQINLTFRASDRSLRTSLTGTLVTFSDEKYLTHQYSGGHPPYFDSSLNIWLVFFIFRIKKDVCSWWLLNNPYQIGGPGLNVEIDESLVARRKNEVGRVVQQRWVFGGICRETGRGFLVLIPNKEADTLLPLVRDHIAPGSIVHSDGLRSYNGIVHLPVVPAYQHFVVNHNQNFVDPQTGACTNTVECYWKNAKKRFKSMIGVHNSQLGSHLDEFMWREIHGKSHQEALQNMILHISQWYPVQ</sequence>
<dbReference type="PANTHER" id="PTHR47163:SF2">
    <property type="entry name" value="SI:DKEY-17M8.2"/>
    <property type="match status" value="1"/>
</dbReference>
<protein>
    <recommendedName>
        <fullName evidence="1">ISXO2-like transposase domain-containing protein</fullName>
    </recommendedName>
</protein>
<dbReference type="Proteomes" id="UP000271974">
    <property type="component" value="Unassembled WGS sequence"/>
</dbReference>
<comment type="caution">
    <text evidence="2">The sequence shown here is derived from an EMBL/GenBank/DDBJ whole genome shotgun (WGS) entry which is preliminary data.</text>
</comment>
<dbReference type="SMART" id="SM01126">
    <property type="entry name" value="DDE_Tnp_IS1595"/>
    <property type="match status" value="1"/>
</dbReference>
<evidence type="ECO:0000313" key="2">
    <source>
        <dbReference type="EMBL" id="RUS85680.1"/>
    </source>
</evidence>
<keyword evidence="3" id="KW-1185">Reference proteome</keyword>
<dbReference type="InterPro" id="IPR053164">
    <property type="entry name" value="IS1016-like_transposase"/>
</dbReference>
<dbReference type="AlphaFoldDB" id="A0A433TVS0"/>
<dbReference type="InterPro" id="IPR024445">
    <property type="entry name" value="Tnp_ISXO2-like"/>
</dbReference>
<dbReference type="STRING" id="188477.A0A433TVS0"/>
<name>A0A433TVS0_ELYCH</name>
<accession>A0A433TVS0</accession>
<reference evidence="2 3" key="1">
    <citation type="submission" date="2019-01" db="EMBL/GenBank/DDBJ databases">
        <title>A draft genome assembly of the solar-powered sea slug Elysia chlorotica.</title>
        <authorList>
            <person name="Cai H."/>
            <person name="Li Q."/>
            <person name="Fang X."/>
            <person name="Li J."/>
            <person name="Curtis N.E."/>
            <person name="Altenburger A."/>
            <person name="Shibata T."/>
            <person name="Feng M."/>
            <person name="Maeda T."/>
            <person name="Schwartz J.A."/>
            <person name="Shigenobu S."/>
            <person name="Lundholm N."/>
            <person name="Nishiyama T."/>
            <person name="Yang H."/>
            <person name="Hasebe M."/>
            <person name="Li S."/>
            <person name="Pierce S.K."/>
            <person name="Wang J."/>
        </authorList>
    </citation>
    <scope>NUCLEOTIDE SEQUENCE [LARGE SCALE GENOMIC DNA]</scope>
    <source>
        <strain evidence="2">EC2010</strain>
        <tissue evidence="2">Whole organism of an adult</tissue>
    </source>
</reference>
<proteinExistence type="predicted"/>
<dbReference type="Pfam" id="PF12762">
    <property type="entry name" value="DDE_Tnp_IS1595"/>
    <property type="match status" value="1"/>
</dbReference>
<evidence type="ECO:0000313" key="3">
    <source>
        <dbReference type="Proteomes" id="UP000271974"/>
    </source>
</evidence>